<dbReference type="AlphaFoldDB" id="A0A8S1T6C2"/>
<dbReference type="OMA" id="HMGNQDQ"/>
<sequence>MSSKDKDKKKKTAKLEKKDTKIQSVPDLEQSQLIARVISRGGDKETKNLANNEDGPYMQTFSSSYSNGFSQMNNFSGIQSQQQLGNNFHRSTDYNTNQFMSDSTQEEYRSQQNTIPYYQQQTQTMQNYQQYYHQQHYHMGNQDQNDYRYESIRNQINQNLLPKRQEILYQIQKIENRIEEIKYQTQKIENMTREECDCIIDRLRSAEKQKLQRLYQDKDELISNIEYIDSLSSYALNNQEQVSSINILGDIERMANVRIKTQIDINSNDLPQEFVQLKQSFQQNIIQQQMIEFKNEMIWKLMNDSKIEILKVKAELEQYVQQEQQKWQNIEEKYQQELNKYKLRCTFCGVNFDDRQINSNCQQNSKNARPLFECEDVPQEQYIGTNRHFFSKSKQLQESQMQIQNKKV</sequence>
<accession>A0A8S1T6C2</accession>
<reference evidence="3" key="1">
    <citation type="submission" date="2021-01" db="EMBL/GenBank/DDBJ databases">
        <authorList>
            <consortium name="Genoscope - CEA"/>
            <person name="William W."/>
        </authorList>
    </citation>
    <scope>NUCLEOTIDE SEQUENCE</scope>
</reference>
<keyword evidence="4" id="KW-1185">Reference proteome</keyword>
<gene>
    <name evidence="3" type="ORF">POCTA_138.1.T0190242</name>
</gene>
<feature type="region of interest" description="Disordered" evidence="2">
    <location>
        <begin position="1"/>
        <end position="24"/>
    </location>
</feature>
<evidence type="ECO:0000313" key="3">
    <source>
        <dbReference type="EMBL" id="CAD8147059.1"/>
    </source>
</evidence>
<name>A0A8S1T6C2_PAROT</name>
<keyword evidence="1" id="KW-0175">Coiled coil</keyword>
<evidence type="ECO:0000256" key="2">
    <source>
        <dbReference type="SAM" id="MobiDB-lite"/>
    </source>
</evidence>
<comment type="caution">
    <text evidence="3">The sequence shown here is derived from an EMBL/GenBank/DDBJ whole genome shotgun (WGS) entry which is preliminary data.</text>
</comment>
<feature type="coiled-coil region" evidence="1">
    <location>
        <begin position="164"/>
        <end position="224"/>
    </location>
</feature>
<organism evidence="3 4">
    <name type="scientific">Paramecium octaurelia</name>
    <dbReference type="NCBI Taxonomy" id="43137"/>
    <lineage>
        <taxon>Eukaryota</taxon>
        <taxon>Sar</taxon>
        <taxon>Alveolata</taxon>
        <taxon>Ciliophora</taxon>
        <taxon>Intramacronucleata</taxon>
        <taxon>Oligohymenophorea</taxon>
        <taxon>Peniculida</taxon>
        <taxon>Parameciidae</taxon>
        <taxon>Paramecium</taxon>
    </lineage>
</organism>
<dbReference type="EMBL" id="CAJJDP010000019">
    <property type="protein sequence ID" value="CAD8147059.1"/>
    <property type="molecule type" value="Genomic_DNA"/>
</dbReference>
<feature type="coiled-coil region" evidence="1">
    <location>
        <begin position="302"/>
        <end position="340"/>
    </location>
</feature>
<dbReference type="Proteomes" id="UP000683925">
    <property type="component" value="Unassembled WGS sequence"/>
</dbReference>
<proteinExistence type="predicted"/>
<protein>
    <submittedName>
        <fullName evidence="3">Uncharacterized protein</fullName>
    </submittedName>
</protein>
<evidence type="ECO:0000256" key="1">
    <source>
        <dbReference type="SAM" id="Coils"/>
    </source>
</evidence>
<evidence type="ECO:0000313" key="4">
    <source>
        <dbReference type="Proteomes" id="UP000683925"/>
    </source>
</evidence>
<dbReference type="OrthoDB" id="307685at2759"/>